<keyword evidence="1" id="KW-0812">Transmembrane</keyword>
<proteinExistence type="predicted"/>
<keyword evidence="1" id="KW-0472">Membrane</keyword>
<evidence type="ECO:0000256" key="1">
    <source>
        <dbReference type="SAM" id="Phobius"/>
    </source>
</evidence>
<dbReference type="Proteomes" id="UP000000763">
    <property type="component" value="Chromosome 11"/>
</dbReference>
<name>Q2R571_ORYSJ</name>
<protein>
    <submittedName>
        <fullName evidence="2">Uncharacterized protein</fullName>
    </submittedName>
</protein>
<reference evidence="3" key="1">
    <citation type="journal article" date="2005" name="Nature">
        <title>The map-based sequence of the rice genome.</title>
        <authorList>
            <consortium name="International rice genome sequencing project (IRGSP)"/>
            <person name="Matsumoto T."/>
            <person name="Wu J."/>
            <person name="Kanamori H."/>
            <person name="Katayose Y."/>
            <person name="Fujisawa M."/>
            <person name="Namiki N."/>
            <person name="Mizuno H."/>
            <person name="Yamamoto K."/>
            <person name="Antonio B.A."/>
            <person name="Baba T."/>
            <person name="Sakata K."/>
            <person name="Nagamura Y."/>
            <person name="Aoki H."/>
            <person name="Arikawa K."/>
            <person name="Arita K."/>
            <person name="Bito T."/>
            <person name="Chiden Y."/>
            <person name="Fujitsuka N."/>
            <person name="Fukunaka R."/>
            <person name="Hamada M."/>
            <person name="Harada C."/>
            <person name="Hayashi A."/>
            <person name="Hijishita S."/>
            <person name="Honda M."/>
            <person name="Hosokawa S."/>
            <person name="Ichikawa Y."/>
            <person name="Idonuma A."/>
            <person name="Iijima M."/>
            <person name="Ikeda M."/>
            <person name="Ikeno M."/>
            <person name="Ito K."/>
            <person name="Ito S."/>
            <person name="Ito T."/>
            <person name="Ito Y."/>
            <person name="Ito Y."/>
            <person name="Iwabuchi A."/>
            <person name="Kamiya K."/>
            <person name="Karasawa W."/>
            <person name="Kurita K."/>
            <person name="Katagiri S."/>
            <person name="Kikuta A."/>
            <person name="Kobayashi H."/>
            <person name="Kobayashi N."/>
            <person name="Machita K."/>
            <person name="Maehara T."/>
            <person name="Masukawa M."/>
            <person name="Mizubayashi T."/>
            <person name="Mukai Y."/>
            <person name="Nagasaki H."/>
            <person name="Nagata Y."/>
            <person name="Naito S."/>
            <person name="Nakashima M."/>
            <person name="Nakama Y."/>
            <person name="Nakamichi Y."/>
            <person name="Nakamura M."/>
            <person name="Meguro A."/>
            <person name="Negishi M."/>
            <person name="Ohta I."/>
            <person name="Ohta T."/>
            <person name="Okamoto M."/>
            <person name="Ono N."/>
            <person name="Saji S."/>
            <person name="Sakaguchi M."/>
            <person name="Sakai K."/>
            <person name="Shibata M."/>
            <person name="Shimokawa T."/>
            <person name="Song J."/>
            <person name="Takazaki Y."/>
            <person name="Terasawa K."/>
            <person name="Tsugane M."/>
            <person name="Tsuji K."/>
            <person name="Ueda S."/>
            <person name="Waki K."/>
            <person name="Yamagata H."/>
            <person name="Yamamoto M."/>
            <person name="Yamamoto S."/>
            <person name="Yamane H."/>
            <person name="Yoshiki S."/>
            <person name="Yoshihara R."/>
            <person name="Yukawa K."/>
            <person name="Zhong H."/>
            <person name="Yano M."/>
            <person name="Yuan Q."/>
            <person name="Ouyang S."/>
            <person name="Liu J."/>
            <person name="Jones K.M."/>
            <person name="Gansberger K."/>
            <person name="Moffat K."/>
            <person name="Hill J."/>
            <person name="Bera J."/>
            <person name="Fadrosh D."/>
            <person name="Jin S."/>
            <person name="Johri S."/>
            <person name="Kim M."/>
            <person name="Overton L."/>
            <person name="Reardon M."/>
            <person name="Tsitrin T."/>
            <person name="Vuong H."/>
            <person name="Weaver B."/>
            <person name="Ciecko A."/>
            <person name="Tallon L."/>
            <person name="Jackson J."/>
            <person name="Pai G."/>
            <person name="Aken S.V."/>
            <person name="Utterback T."/>
            <person name="Reidmuller S."/>
            <person name="Feldblyum T."/>
            <person name="Hsiao J."/>
            <person name="Zismann V."/>
            <person name="Iobst S."/>
            <person name="de Vazeille A.R."/>
            <person name="Buell C.R."/>
            <person name="Ying K."/>
            <person name="Li Y."/>
            <person name="Lu T."/>
            <person name="Huang Y."/>
            <person name="Zhao Q."/>
            <person name="Feng Q."/>
            <person name="Zhang L."/>
            <person name="Zhu J."/>
            <person name="Weng Q."/>
            <person name="Mu J."/>
            <person name="Lu Y."/>
            <person name="Fan D."/>
            <person name="Liu Y."/>
            <person name="Guan J."/>
            <person name="Zhang Y."/>
            <person name="Yu S."/>
            <person name="Liu X."/>
            <person name="Zhang Y."/>
            <person name="Hong G."/>
            <person name="Han B."/>
            <person name="Choisne N."/>
            <person name="Demange N."/>
            <person name="Orjeda G."/>
            <person name="Samain S."/>
            <person name="Cattolico L."/>
            <person name="Pelletier E."/>
            <person name="Couloux A."/>
            <person name="Segurens B."/>
            <person name="Wincker P."/>
            <person name="D'Hont A."/>
            <person name="Scarpelli C."/>
            <person name="Weissenbach J."/>
            <person name="Salanoubat M."/>
            <person name="Quetier F."/>
            <person name="Yu Y."/>
            <person name="Kim H.R."/>
            <person name="Rambo T."/>
            <person name="Currie J."/>
            <person name="Collura K."/>
            <person name="Luo M."/>
            <person name="Yang T."/>
            <person name="Ammiraju J.S.S."/>
            <person name="Engler F."/>
            <person name="Soderlund C."/>
            <person name="Wing R.A."/>
            <person name="Palmer L.E."/>
            <person name="de la Bastide M."/>
            <person name="Spiegel L."/>
            <person name="Nascimento L."/>
            <person name="Zutavern T."/>
            <person name="O'Shaughnessy A."/>
            <person name="Dike S."/>
            <person name="Dedhia N."/>
            <person name="Preston R."/>
            <person name="Balija V."/>
            <person name="McCombie W.R."/>
            <person name="Chow T."/>
            <person name="Chen H."/>
            <person name="Chung M."/>
            <person name="Chen C."/>
            <person name="Shaw J."/>
            <person name="Wu H."/>
            <person name="Hsiao K."/>
            <person name="Chao Y."/>
            <person name="Chu M."/>
            <person name="Cheng C."/>
            <person name="Hour A."/>
            <person name="Lee P."/>
            <person name="Lin S."/>
            <person name="Lin Y."/>
            <person name="Liou J."/>
            <person name="Liu S."/>
            <person name="Hsing Y."/>
            <person name="Raghuvanshi S."/>
            <person name="Mohanty A."/>
            <person name="Bharti A.K."/>
            <person name="Gaur A."/>
            <person name="Gupta V."/>
            <person name="Kumar D."/>
            <person name="Ravi V."/>
            <person name="Vij S."/>
            <person name="Kapur A."/>
            <person name="Khurana P."/>
            <person name="Khurana P."/>
            <person name="Khurana J.P."/>
            <person name="Tyagi A.K."/>
            <person name="Gaikwad K."/>
            <person name="Singh A."/>
            <person name="Dalal V."/>
            <person name="Srivastava S."/>
            <person name="Dixit A."/>
            <person name="Pal A.K."/>
            <person name="Ghazi I.A."/>
            <person name="Yadav M."/>
            <person name="Pandit A."/>
            <person name="Bhargava A."/>
            <person name="Sureshbabu K."/>
            <person name="Batra K."/>
            <person name="Sharma T.R."/>
            <person name="Mohapatra T."/>
            <person name="Singh N.K."/>
            <person name="Messing J."/>
            <person name="Nelson A.B."/>
            <person name="Fuks G."/>
            <person name="Kavchok S."/>
            <person name="Keizer G."/>
            <person name="Linton E."/>
            <person name="Llaca V."/>
            <person name="Song R."/>
            <person name="Tanyolac B."/>
            <person name="Young S."/>
            <person name="Ho-Il K."/>
            <person name="Hahn J.H."/>
            <person name="Sangsakoo G."/>
            <person name="Vanavichit A."/>
            <person name="de Mattos Luiz.A.T."/>
            <person name="Zimmer P.D."/>
            <person name="Malone G."/>
            <person name="Dellagostin O."/>
            <person name="de Oliveira A.C."/>
            <person name="Bevan M."/>
            <person name="Bancroft I."/>
            <person name="Minx P."/>
            <person name="Cordum H."/>
            <person name="Wilson R."/>
            <person name="Cheng Z."/>
            <person name="Jin W."/>
            <person name="Jiang J."/>
            <person name="Leong S.A."/>
            <person name="Iwama H."/>
            <person name="Gojobori T."/>
            <person name="Itoh T."/>
            <person name="Niimura Y."/>
            <person name="Fujii Y."/>
            <person name="Habara T."/>
            <person name="Sakai H."/>
            <person name="Sato Y."/>
            <person name="Wilson G."/>
            <person name="Kumar K."/>
            <person name="McCouch S."/>
            <person name="Juretic N."/>
            <person name="Hoen D."/>
            <person name="Wright S."/>
            <person name="Bruskiewich R."/>
            <person name="Bureau T."/>
            <person name="Miyao A."/>
            <person name="Hirochika H."/>
            <person name="Nishikawa T."/>
            <person name="Kadowaki K."/>
            <person name="Sugiura M."/>
            <person name="Burr B."/>
            <person name="Sasaki T."/>
        </authorList>
    </citation>
    <scope>NUCLEOTIDE SEQUENCE [LARGE SCALE GENOMIC DNA]</scope>
    <source>
        <strain evidence="3">cv. Nipponbare</strain>
    </source>
</reference>
<organism evidence="2 3">
    <name type="scientific">Oryza sativa subsp. japonica</name>
    <name type="common">Rice</name>
    <dbReference type="NCBI Taxonomy" id="39947"/>
    <lineage>
        <taxon>Eukaryota</taxon>
        <taxon>Viridiplantae</taxon>
        <taxon>Streptophyta</taxon>
        <taxon>Embryophyta</taxon>
        <taxon>Tracheophyta</taxon>
        <taxon>Spermatophyta</taxon>
        <taxon>Magnoliopsida</taxon>
        <taxon>Liliopsida</taxon>
        <taxon>Poales</taxon>
        <taxon>Poaceae</taxon>
        <taxon>BOP clade</taxon>
        <taxon>Oryzoideae</taxon>
        <taxon>Oryzeae</taxon>
        <taxon>Oryzinae</taxon>
        <taxon>Oryza</taxon>
        <taxon>Oryza sativa</taxon>
    </lineage>
</organism>
<gene>
    <name evidence="2" type="ordered locus">LOC_Os11g26020</name>
</gene>
<sequence>MALSCELKDFHEPCMHGTFCGPWVFGGIVMQVALQLLLLCYFSVPISQKVDFCREMSHGPLFDLGSRIQGLLYRLPSRTAVPWRQHPP</sequence>
<evidence type="ECO:0000313" key="3">
    <source>
        <dbReference type="Proteomes" id="UP000000763"/>
    </source>
</evidence>
<evidence type="ECO:0000313" key="2">
    <source>
        <dbReference type="EMBL" id="AAX92773.1"/>
    </source>
</evidence>
<reference evidence="3" key="2">
    <citation type="journal article" date="2008" name="Nucleic Acids Res.">
        <title>The rice annotation project database (RAP-DB): 2008 update.</title>
        <authorList>
            <consortium name="The rice annotation project (RAP)"/>
        </authorList>
    </citation>
    <scope>GENOME REANNOTATION</scope>
    <source>
        <strain evidence="3">cv. Nipponbare</strain>
    </source>
</reference>
<dbReference type="EMBL" id="AC146522">
    <property type="protein sequence ID" value="AAX92773.1"/>
    <property type="molecule type" value="Genomic_DNA"/>
</dbReference>
<keyword evidence="1" id="KW-1133">Transmembrane helix</keyword>
<accession>Q2R571</accession>
<dbReference type="AlphaFoldDB" id="Q2R571"/>
<feature type="transmembrane region" description="Helical" evidence="1">
    <location>
        <begin position="23"/>
        <end position="44"/>
    </location>
</feature>